<accession>A0A2U1PE08</accession>
<keyword evidence="11" id="KW-1185">Reference proteome</keyword>
<comment type="caution">
    <text evidence="10">The sequence shown here is derived from an EMBL/GenBank/DDBJ whole genome shotgun (WGS) entry which is preliminary data.</text>
</comment>
<dbReference type="STRING" id="35608.A0A2U1PE08"/>
<name>A0A2U1PE08_ARTAN</name>
<keyword evidence="7" id="KW-0326">Glycosidase</keyword>
<comment type="catalytic activity">
    <reaction evidence="1">
        <text>Endohydrolysis of (1-&gt;4)-beta-D-glucosidic linkages in cellulose, lichenin and cereal beta-D-glucans.</text>
        <dbReference type="EC" id="3.2.1.4"/>
    </reaction>
</comment>
<evidence type="ECO:0000256" key="8">
    <source>
        <dbReference type="ARBA" id="ARBA00023326"/>
    </source>
</evidence>
<reference evidence="10 11" key="1">
    <citation type="journal article" date="2018" name="Mol. Plant">
        <title>The genome of Artemisia annua provides insight into the evolution of Asteraceae family and artemisinin biosynthesis.</title>
        <authorList>
            <person name="Shen Q."/>
            <person name="Zhang L."/>
            <person name="Liao Z."/>
            <person name="Wang S."/>
            <person name="Yan T."/>
            <person name="Shi P."/>
            <person name="Liu M."/>
            <person name="Fu X."/>
            <person name="Pan Q."/>
            <person name="Wang Y."/>
            <person name="Lv Z."/>
            <person name="Lu X."/>
            <person name="Zhang F."/>
            <person name="Jiang W."/>
            <person name="Ma Y."/>
            <person name="Chen M."/>
            <person name="Hao X."/>
            <person name="Li L."/>
            <person name="Tang Y."/>
            <person name="Lv G."/>
            <person name="Zhou Y."/>
            <person name="Sun X."/>
            <person name="Brodelius P.E."/>
            <person name="Rose J.K.C."/>
            <person name="Tang K."/>
        </authorList>
    </citation>
    <scope>NUCLEOTIDE SEQUENCE [LARGE SCALE GENOMIC DNA]</scope>
    <source>
        <strain evidence="11">cv. Huhao1</strain>
        <tissue evidence="10">Leaf</tissue>
    </source>
</reference>
<dbReference type="Gene3D" id="1.50.10.10">
    <property type="match status" value="1"/>
</dbReference>
<evidence type="ECO:0000256" key="5">
    <source>
        <dbReference type="ARBA" id="ARBA00023001"/>
    </source>
</evidence>
<sequence length="191" mass="21936">MVGDTVQRVKECQCLLSITYQTRRFFCGIRCSRSKIPSDIVKKIIIILLCLFYKREFVYQSIPNSPIWSEDCSFEKFVCEEDEETYMISHNQVGYIFGHNPRVTSYMVGYRNNYPRQVHHTTSSIASIKVNPSFVTSNIIAPAIYACGVDQVQPASHDTFFVEFKKISWFKGFKGRCAKLSSVTDCVGNTY</sequence>
<evidence type="ECO:0000256" key="6">
    <source>
        <dbReference type="ARBA" id="ARBA00023277"/>
    </source>
</evidence>
<comment type="similarity">
    <text evidence="2">Belongs to the glycosyl hydrolase 9 (cellulase E) family.</text>
</comment>
<dbReference type="OrthoDB" id="10257085at2759"/>
<evidence type="ECO:0000313" key="11">
    <source>
        <dbReference type="Proteomes" id="UP000245207"/>
    </source>
</evidence>
<feature type="domain" description="Glycoside hydrolase family 9" evidence="9">
    <location>
        <begin position="85"/>
        <end position="130"/>
    </location>
</feature>
<evidence type="ECO:0000256" key="3">
    <source>
        <dbReference type="ARBA" id="ARBA00012601"/>
    </source>
</evidence>
<keyword evidence="6" id="KW-0119">Carbohydrate metabolism</keyword>
<dbReference type="EMBL" id="PKPP01001281">
    <property type="protein sequence ID" value="PWA84002.1"/>
    <property type="molecule type" value="Genomic_DNA"/>
</dbReference>
<dbReference type="PANTHER" id="PTHR22298">
    <property type="entry name" value="ENDO-1,4-BETA-GLUCANASE"/>
    <property type="match status" value="1"/>
</dbReference>
<protein>
    <recommendedName>
        <fullName evidence="3">cellulase</fullName>
        <ecNumber evidence="3">3.2.1.4</ecNumber>
    </recommendedName>
</protein>
<dbReference type="GO" id="GO:0008810">
    <property type="term" value="F:cellulase activity"/>
    <property type="evidence" value="ECO:0007669"/>
    <property type="project" value="UniProtKB-EC"/>
</dbReference>
<dbReference type="InterPro" id="IPR008928">
    <property type="entry name" value="6-hairpin_glycosidase_sf"/>
</dbReference>
<keyword evidence="4" id="KW-0378">Hydrolase</keyword>
<dbReference type="EC" id="3.2.1.4" evidence="3"/>
<organism evidence="10 11">
    <name type="scientific">Artemisia annua</name>
    <name type="common">Sweet wormwood</name>
    <dbReference type="NCBI Taxonomy" id="35608"/>
    <lineage>
        <taxon>Eukaryota</taxon>
        <taxon>Viridiplantae</taxon>
        <taxon>Streptophyta</taxon>
        <taxon>Embryophyta</taxon>
        <taxon>Tracheophyta</taxon>
        <taxon>Spermatophyta</taxon>
        <taxon>Magnoliopsida</taxon>
        <taxon>eudicotyledons</taxon>
        <taxon>Gunneridae</taxon>
        <taxon>Pentapetalae</taxon>
        <taxon>asterids</taxon>
        <taxon>campanulids</taxon>
        <taxon>Asterales</taxon>
        <taxon>Asteraceae</taxon>
        <taxon>Asteroideae</taxon>
        <taxon>Anthemideae</taxon>
        <taxon>Artemisiinae</taxon>
        <taxon>Artemisia</taxon>
    </lineage>
</organism>
<evidence type="ECO:0000256" key="1">
    <source>
        <dbReference type="ARBA" id="ARBA00000966"/>
    </source>
</evidence>
<evidence type="ECO:0000256" key="2">
    <source>
        <dbReference type="ARBA" id="ARBA00007072"/>
    </source>
</evidence>
<keyword evidence="8" id="KW-0624">Polysaccharide degradation</keyword>
<dbReference type="GO" id="GO:0030245">
    <property type="term" value="P:cellulose catabolic process"/>
    <property type="evidence" value="ECO:0007669"/>
    <property type="project" value="UniProtKB-KW"/>
</dbReference>
<gene>
    <name evidence="10" type="ORF">CTI12_AA162840</name>
</gene>
<keyword evidence="5" id="KW-0136">Cellulose degradation</keyword>
<dbReference type="AlphaFoldDB" id="A0A2U1PE08"/>
<dbReference type="Pfam" id="PF00759">
    <property type="entry name" value="Glyco_hydro_9"/>
    <property type="match status" value="1"/>
</dbReference>
<proteinExistence type="inferred from homology"/>
<dbReference type="InterPro" id="IPR012341">
    <property type="entry name" value="6hp_glycosidase-like_sf"/>
</dbReference>
<dbReference type="Proteomes" id="UP000245207">
    <property type="component" value="Unassembled WGS sequence"/>
</dbReference>
<evidence type="ECO:0000256" key="7">
    <source>
        <dbReference type="ARBA" id="ARBA00023295"/>
    </source>
</evidence>
<evidence type="ECO:0000256" key="4">
    <source>
        <dbReference type="ARBA" id="ARBA00022801"/>
    </source>
</evidence>
<dbReference type="InterPro" id="IPR001701">
    <property type="entry name" value="Glyco_hydro_9"/>
</dbReference>
<evidence type="ECO:0000313" key="10">
    <source>
        <dbReference type="EMBL" id="PWA84002.1"/>
    </source>
</evidence>
<dbReference type="SUPFAM" id="SSF48208">
    <property type="entry name" value="Six-hairpin glycosidases"/>
    <property type="match status" value="1"/>
</dbReference>
<evidence type="ECO:0000259" key="9">
    <source>
        <dbReference type="Pfam" id="PF00759"/>
    </source>
</evidence>